<dbReference type="GeneID" id="19299092"/>
<feature type="region of interest" description="Disordered" evidence="1">
    <location>
        <begin position="61"/>
        <end position="89"/>
    </location>
</feature>
<reference evidence="2 3" key="1">
    <citation type="journal article" date="2012" name="Science">
        <title>The Paleozoic origin of enzymatic lignin decomposition reconstructed from 31 fungal genomes.</title>
        <authorList>
            <person name="Floudas D."/>
            <person name="Binder M."/>
            <person name="Riley R."/>
            <person name="Barry K."/>
            <person name="Blanchette R.A."/>
            <person name="Henrissat B."/>
            <person name="Martinez A.T."/>
            <person name="Otillar R."/>
            <person name="Spatafora J.W."/>
            <person name="Yadav J.S."/>
            <person name="Aerts A."/>
            <person name="Benoit I."/>
            <person name="Boyd A."/>
            <person name="Carlson A."/>
            <person name="Copeland A."/>
            <person name="Coutinho P.M."/>
            <person name="de Vries R.P."/>
            <person name="Ferreira P."/>
            <person name="Findley K."/>
            <person name="Foster B."/>
            <person name="Gaskell J."/>
            <person name="Glotzer D."/>
            <person name="Gorecki P."/>
            <person name="Heitman J."/>
            <person name="Hesse C."/>
            <person name="Hori C."/>
            <person name="Igarashi K."/>
            <person name="Jurgens J.A."/>
            <person name="Kallen N."/>
            <person name="Kersten P."/>
            <person name="Kohler A."/>
            <person name="Kuees U."/>
            <person name="Kumar T.K.A."/>
            <person name="Kuo A."/>
            <person name="LaButti K."/>
            <person name="Larrondo L.F."/>
            <person name="Lindquist E."/>
            <person name="Ling A."/>
            <person name="Lombard V."/>
            <person name="Lucas S."/>
            <person name="Lundell T."/>
            <person name="Martin R."/>
            <person name="McLaughlin D.J."/>
            <person name="Morgenstern I."/>
            <person name="Morin E."/>
            <person name="Murat C."/>
            <person name="Nagy L.G."/>
            <person name="Nolan M."/>
            <person name="Ohm R.A."/>
            <person name="Patyshakuliyeva A."/>
            <person name="Rokas A."/>
            <person name="Ruiz-Duenas F.J."/>
            <person name="Sabat G."/>
            <person name="Salamov A."/>
            <person name="Samejima M."/>
            <person name="Schmutz J."/>
            <person name="Slot J.C."/>
            <person name="St John F."/>
            <person name="Stenlid J."/>
            <person name="Sun H."/>
            <person name="Sun S."/>
            <person name="Syed K."/>
            <person name="Tsang A."/>
            <person name="Wiebenga A."/>
            <person name="Young D."/>
            <person name="Pisabarro A."/>
            <person name="Eastwood D.C."/>
            <person name="Martin F."/>
            <person name="Cullen D."/>
            <person name="Grigoriev I.V."/>
            <person name="Hibbett D.S."/>
        </authorList>
    </citation>
    <scope>NUCLEOTIDE SEQUENCE [LARGE SCALE GENOMIC DNA]</scope>
    <source>
        <strain evidence="2 3">ATCC 11539</strain>
    </source>
</reference>
<evidence type="ECO:0000313" key="3">
    <source>
        <dbReference type="Proteomes" id="UP000030669"/>
    </source>
</evidence>
<organism evidence="2 3">
    <name type="scientific">Gloeophyllum trabeum (strain ATCC 11539 / FP-39264 / Madison 617)</name>
    <name type="common">Brown rot fungus</name>
    <dbReference type="NCBI Taxonomy" id="670483"/>
    <lineage>
        <taxon>Eukaryota</taxon>
        <taxon>Fungi</taxon>
        <taxon>Dikarya</taxon>
        <taxon>Basidiomycota</taxon>
        <taxon>Agaricomycotina</taxon>
        <taxon>Agaricomycetes</taxon>
        <taxon>Gloeophyllales</taxon>
        <taxon>Gloeophyllaceae</taxon>
        <taxon>Gloeophyllum</taxon>
    </lineage>
</organism>
<evidence type="ECO:0000256" key="1">
    <source>
        <dbReference type="SAM" id="MobiDB-lite"/>
    </source>
</evidence>
<keyword evidence="3" id="KW-1185">Reference proteome</keyword>
<protein>
    <submittedName>
        <fullName evidence="2">Uncharacterized protein</fullName>
    </submittedName>
</protein>
<proteinExistence type="predicted"/>
<dbReference type="Proteomes" id="UP000030669">
    <property type="component" value="Unassembled WGS sequence"/>
</dbReference>
<accession>S7QK17</accession>
<name>S7QK17_GLOTA</name>
<dbReference type="AlphaFoldDB" id="S7QK17"/>
<feature type="compositionally biased region" description="Low complexity" evidence="1">
    <location>
        <begin position="73"/>
        <end position="89"/>
    </location>
</feature>
<dbReference type="EMBL" id="KB469297">
    <property type="protein sequence ID" value="EPQ59568.1"/>
    <property type="molecule type" value="Genomic_DNA"/>
</dbReference>
<dbReference type="RefSeq" id="XP_007862515.1">
    <property type="nucleotide sequence ID" value="XM_007864324.1"/>
</dbReference>
<gene>
    <name evidence="2" type="ORF">GLOTRDRAFT_109757</name>
</gene>
<sequence>AAYKRCALLTRFLTLSSATVISSGLWTLVSSSQVVSGLVYSLQQVVKGAAISTTAWLRVGRSRRASRTPPCPASSTLSSTSCQGSSPGAEIRHRASHYLEESSLPRPSSQWHLLL</sequence>
<feature type="non-terminal residue" evidence="2">
    <location>
        <position position="1"/>
    </location>
</feature>
<dbReference type="HOGENOM" id="CLU_2114667_0_0_1"/>
<dbReference type="KEGG" id="gtr:GLOTRDRAFT_109757"/>
<evidence type="ECO:0000313" key="2">
    <source>
        <dbReference type="EMBL" id="EPQ59568.1"/>
    </source>
</evidence>